<dbReference type="Proteomes" id="UP001138709">
    <property type="component" value="Unassembled WGS sequence"/>
</dbReference>
<evidence type="ECO:0000259" key="1">
    <source>
        <dbReference type="Pfam" id="PF14065"/>
    </source>
</evidence>
<dbReference type="RefSeq" id="WP_211845700.1">
    <property type="nucleotide sequence ID" value="NZ_JAAEDL010000005.1"/>
</dbReference>
<organism evidence="2 3">
    <name type="scientific">Neoroseomonas eburnea</name>
    <dbReference type="NCBI Taxonomy" id="1346889"/>
    <lineage>
        <taxon>Bacteria</taxon>
        <taxon>Pseudomonadati</taxon>
        <taxon>Pseudomonadota</taxon>
        <taxon>Alphaproteobacteria</taxon>
        <taxon>Acetobacterales</taxon>
        <taxon>Acetobacteraceae</taxon>
        <taxon>Neoroseomonas</taxon>
    </lineage>
</organism>
<sequence length="424" mass="44413">MSGHLAIAGASRTLRTLLRDRMTRAADISLAPPDVTPSGSNGLRVNLYLLHLAPSPHLANLPPRPDAQGRVPFRPPLGLDLTYLLTTHAQDEQDPAAEIDAQAALADALAVLHENAVITTGLRVRGAAVPDAPQGTPVMDAALLAQTERLTLTLRHAELSELTQIWSALNTSPLRRGVLLGVSVVEIAARVTRPVPQPVQERRIYLQPFRPPLILDAWRTGATGERRVRIGDTVTIEGENLRAPRTLVQFGTLPPVEVTPDPTGRIITPAIPDDAALQPGALGVRVIAEREPAGVGGGAAPDRGQPVAGMPVPPQPQHLSDTATLLLLPRVTGASIVAAGGGLAQRLRITGERLLVPRAATLVFVGERVAAVAVPPPPNTTAAPTPTAVEVRLAELAATPAELAGLPVRVRVNGAESADAVNLP</sequence>
<dbReference type="InterPro" id="IPR025351">
    <property type="entry name" value="Pvc16_N"/>
</dbReference>
<dbReference type="AlphaFoldDB" id="A0A9X9X8X7"/>
<feature type="domain" description="Pvc16 N-terminal" evidence="1">
    <location>
        <begin position="11"/>
        <end position="201"/>
    </location>
</feature>
<accession>A0A9X9X8X7</accession>
<proteinExistence type="predicted"/>
<evidence type="ECO:0000313" key="3">
    <source>
        <dbReference type="Proteomes" id="UP001138709"/>
    </source>
</evidence>
<dbReference type="Pfam" id="PF14065">
    <property type="entry name" value="Pvc16_N"/>
    <property type="match status" value="1"/>
</dbReference>
<dbReference type="EMBL" id="JAAEDL010000005">
    <property type="protein sequence ID" value="MBR0680163.1"/>
    <property type="molecule type" value="Genomic_DNA"/>
</dbReference>
<evidence type="ECO:0000313" key="2">
    <source>
        <dbReference type="EMBL" id="MBR0680163.1"/>
    </source>
</evidence>
<reference evidence="2" key="2">
    <citation type="journal article" date="2021" name="Syst. Appl. Microbiol.">
        <title>Roseomonas hellenica sp. nov., isolated from roots of wild-growing Alkanna tinctoria.</title>
        <authorList>
            <person name="Rat A."/>
            <person name="Naranjo H.D."/>
            <person name="Lebbe L."/>
            <person name="Cnockaert M."/>
            <person name="Krigas N."/>
            <person name="Grigoriadou K."/>
            <person name="Maloupa E."/>
            <person name="Willems A."/>
        </authorList>
    </citation>
    <scope>NUCLEOTIDE SEQUENCE</scope>
    <source>
        <strain evidence="2">LMG 31228</strain>
    </source>
</reference>
<name>A0A9X9X8X7_9PROT</name>
<protein>
    <submittedName>
        <fullName evidence="2">DUF4255 domain-containing protein</fullName>
    </submittedName>
</protein>
<keyword evidence="3" id="KW-1185">Reference proteome</keyword>
<comment type="caution">
    <text evidence="2">The sequence shown here is derived from an EMBL/GenBank/DDBJ whole genome shotgun (WGS) entry which is preliminary data.</text>
</comment>
<reference evidence="2" key="1">
    <citation type="submission" date="2020-01" db="EMBL/GenBank/DDBJ databases">
        <authorList>
            <person name="Rat A."/>
        </authorList>
    </citation>
    <scope>NUCLEOTIDE SEQUENCE</scope>
    <source>
        <strain evidence="2">LMG 31228</strain>
    </source>
</reference>
<gene>
    <name evidence="2" type="ORF">GXW74_06670</name>
</gene>